<evidence type="ECO:0000313" key="2">
    <source>
        <dbReference type="Proteomes" id="UP001178148"/>
    </source>
</evidence>
<comment type="caution">
    <text evidence="1">The sequence shown here is derived from an EMBL/GenBank/DDBJ whole genome shotgun (WGS) entry which is preliminary data.</text>
</comment>
<proteinExistence type="predicted"/>
<reference evidence="1 2" key="1">
    <citation type="journal article" date="2023" name="bioRxiv">
        <title>An intranuclear bacterial parasite of deep-sea mussels expresses apoptosis inhibitors acquired from its host.</title>
        <authorList>
            <person name="Gonzalez Porras M.A."/>
            <person name="Assie A."/>
            <person name="Tietjen M."/>
            <person name="Violette M."/>
            <person name="Kleiner M."/>
            <person name="Gruber-Vodicka H."/>
            <person name="Dubilier N."/>
            <person name="Leisch N."/>
        </authorList>
    </citation>
    <scope>NUCLEOTIDE SEQUENCE [LARGE SCALE GENOMIC DNA]</scope>
    <source>
        <strain evidence="1">IAP13</strain>
    </source>
</reference>
<dbReference type="AlphaFoldDB" id="A0AA90NKS5"/>
<accession>A0AA90NKS5</accession>
<dbReference type="Proteomes" id="UP001178148">
    <property type="component" value="Unassembled WGS sequence"/>
</dbReference>
<evidence type="ECO:0000313" key="1">
    <source>
        <dbReference type="EMBL" id="MDP0588759.1"/>
    </source>
</evidence>
<name>A0AA90NKS5_9GAMM</name>
<organism evidence="1 2">
    <name type="scientific">Candidatus Endonucleibacter bathymodioli</name>
    <dbReference type="NCBI Taxonomy" id="539814"/>
    <lineage>
        <taxon>Bacteria</taxon>
        <taxon>Pseudomonadati</taxon>
        <taxon>Pseudomonadota</taxon>
        <taxon>Gammaproteobacteria</taxon>
        <taxon>Oceanospirillales</taxon>
        <taxon>Endozoicomonadaceae</taxon>
        <taxon>Candidatus Endonucleibacter</taxon>
    </lineage>
</organism>
<protein>
    <submittedName>
        <fullName evidence="1">Uncharacterized protein</fullName>
    </submittedName>
</protein>
<sequence>MILHHLILVENAAAYGDTSHIKSKCSSEGHRKVQETPFSMSYLSSVASIVDNRKDINILPVLIVSNAQCVEFLFAKKSKVMVKETSDNSRSCPLENNQQSCNPAEAVIEAEHSHQSASASDVSEQGSNNLKFDSVFVTDFTRIINANPSVFYLAIILNPSQVFYQISDNKKMDLTRLRFVREHPYFKDFNIYLTRYGSYDNSGISIDFKPKNIDQYLCNISRLENEDIVIPQSGKEIVILCESIKDEFITIVFTNKKPVSIKKVVTSFCFPIMDFIENGTQGFSCGRDIEEWSELTEDWCNILQVSAQNIMKKLMLMVKRRE</sequence>
<gene>
    <name evidence="1" type="ORF">QS748_06015</name>
</gene>
<dbReference type="EMBL" id="JASXSV010000007">
    <property type="protein sequence ID" value="MDP0588759.1"/>
    <property type="molecule type" value="Genomic_DNA"/>
</dbReference>
<keyword evidence="2" id="KW-1185">Reference proteome</keyword>